<comment type="caution">
    <text evidence="2">The sequence shown here is derived from an EMBL/GenBank/DDBJ whole genome shotgun (WGS) entry which is preliminary data.</text>
</comment>
<gene>
    <name evidence="2" type="ORF">D1781_07650</name>
</gene>
<evidence type="ECO:0000259" key="1">
    <source>
        <dbReference type="Pfam" id="PF02464"/>
    </source>
</evidence>
<name>A0A3A1UAG1_9MICO</name>
<accession>A0A3A1UAG1</accession>
<evidence type="ECO:0000313" key="2">
    <source>
        <dbReference type="EMBL" id="RIX31219.1"/>
    </source>
</evidence>
<dbReference type="Proteomes" id="UP000265742">
    <property type="component" value="Unassembled WGS sequence"/>
</dbReference>
<feature type="domain" description="CinA C-terminal" evidence="1">
    <location>
        <begin position="3"/>
        <end position="157"/>
    </location>
</feature>
<dbReference type="Gene3D" id="3.90.950.20">
    <property type="entry name" value="CinA-like"/>
    <property type="match status" value="1"/>
</dbReference>
<reference evidence="3" key="1">
    <citation type="submission" date="2018-09" db="EMBL/GenBank/DDBJ databases">
        <authorList>
            <person name="Kim I."/>
        </authorList>
    </citation>
    <scope>NUCLEOTIDE SEQUENCE [LARGE SCALE GENOMIC DNA]</scope>
    <source>
        <strain evidence="3">DD4a</strain>
    </source>
</reference>
<keyword evidence="3" id="KW-1185">Reference proteome</keyword>
<dbReference type="InterPro" id="IPR036653">
    <property type="entry name" value="CinA-like_C"/>
</dbReference>
<protein>
    <submittedName>
        <fullName evidence="2">CinA family protein</fullName>
    </submittedName>
</protein>
<dbReference type="Pfam" id="PF02464">
    <property type="entry name" value="CinA"/>
    <property type="match status" value="1"/>
</dbReference>
<dbReference type="AlphaFoldDB" id="A0A3A1UAG1"/>
<organism evidence="2 3">
    <name type="scientific">Amnibacterium setariae</name>
    <dbReference type="NCBI Taxonomy" id="2306585"/>
    <lineage>
        <taxon>Bacteria</taxon>
        <taxon>Bacillati</taxon>
        <taxon>Actinomycetota</taxon>
        <taxon>Actinomycetes</taxon>
        <taxon>Micrococcales</taxon>
        <taxon>Microbacteriaceae</taxon>
        <taxon>Amnibacterium</taxon>
    </lineage>
</organism>
<dbReference type="OrthoDB" id="1253990at2"/>
<dbReference type="SUPFAM" id="SSF142433">
    <property type="entry name" value="CinA-like"/>
    <property type="match status" value="1"/>
</dbReference>
<dbReference type="InterPro" id="IPR008136">
    <property type="entry name" value="CinA_C"/>
</dbReference>
<proteinExistence type="predicted"/>
<dbReference type="NCBIfam" id="TIGR00199">
    <property type="entry name" value="PncC_domain"/>
    <property type="match status" value="1"/>
</dbReference>
<dbReference type="EMBL" id="QXTG01000001">
    <property type="protein sequence ID" value="RIX31219.1"/>
    <property type="molecule type" value="Genomic_DNA"/>
</dbReference>
<evidence type="ECO:0000313" key="3">
    <source>
        <dbReference type="Proteomes" id="UP000265742"/>
    </source>
</evidence>
<dbReference type="RefSeq" id="WP_119481581.1">
    <property type="nucleotide sequence ID" value="NZ_QXTG01000001.1"/>
</dbReference>
<sequence>MTAEEVLRRLAADGRTLAVAESLTGGLLADAFVRVPGASAVLNGAVVAYATPLKHSLLGVDAALLDREGPVHAEVARQMASGVRRACAVDGRPADAGVATTGVAGPGPQDGRPAGTVWVGAAVGDRVVARTAVLPGDRAAVRAAAVELALEVLLETLRAPE</sequence>